<dbReference type="SMART" id="SM00220">
    <property type="entry name" value="S_TKc"/>
    <property type="match status" value="1"/>
</dbReference>
<keyword evidence="2" id="KW-0808">Transferase</keyword>
<protein>
    <submittedName>
        <fullName evidence="2">Serine/threonine protein kinase</fullName>
    </submittedName>
</protein>
<evidence type="ECO:0000313" key="2">
    <source>
        <dbReference type="EMBL" id="MCR8635671.1"/>
    </source>
</evidence>
<dbReference type="RefSeq" id="WP_258217216.1">
    <property type="nucleotide sequence ID" value="NZ_JANQBD010000030.1"/>
</dbReference>
<keyword evidence="2" id="KW-0418">Kinase</keyword>
<evidence type="ECO:0000313" key="3">
    <source>
        <dbReference type="Proteomes" id="UP001300012"/>
    </source>
</evidence>
<feature type="domain" description="Protein kinase" evidence="1">
    <location>
        <begin position="26"/>
        <end position="275"/>
    </location>
</feature>
<keyword evidence="2" id="KW-0723">Serine/threonine-protein kinase</keyword>
<organism evidence="2 3">
    <name type="scientific">Paenibacillus radicis</name>
    <name type="common">ex Xue et al. 2023</name>
    <dbReference type="NCBI Taxonomy" id="2972489"/>
    <lineage>
        <taxon>Bacteria</taxon>
        <taxon>Bacillati</taxon>
        <taxon>Bacillota</taxon>
        <taxon>Bacilli</taxon>
        <taxon>Bacillales</taxon>
        <taxon>Paenibacillaceae</taxon>
        <taxon>Paenibacillus</taxon>
    </lineage>
</organism>
<sequence>MKTNDNPLLHVQRIEGDIVSFLSESGTVFKEFNKQDSGCISYGVHSEGQDWFVKYAEDSEAVRYLKNAHVFNQLVEHPRLPKLLNAFHSENGFALVYEWVNGEVLSSPDFPGKEGRNRPESSHYRFRQLPLPKITSALTTVYEVHAYLESKGFIAVDFYDGGMIYDFEEDKLHLCDFDYYTKGSFILEKDRLFGSTRFMAPEEFVKGSIIDGVTNVFTMGATAFVFLAEEGSRELKDWKASEELYRIVLKAVSPDRNNRFESVDVFYQEWLKALN</sequence>
<dbReference type="Gene3D" id="1.10.510.10">
    <property type="entry name" value="Transferase(Phosphotransferase) domain 1"/>
    <property type="match status" value="1"/>
</dbReference>
<name>A0ABT1YR80_9BACL</name>
<dbReference type="SUPFAM" id="SSF56112">
    <property type="entry name" value="Protein kinase-like (PK-like)"/>
    <property type="match status" value="1"/>
</dbReference>
<keyword evidence="3" id="KW-1185">Reference proteome</keyword>
<dbReference type="InterPro" id="IPR000719">
    <property type="entry name" value="Prot_kinase_dom"/>
</dbReference>
<dbReference type="PROSITE" id="PS50011">
    <property type="entry name" value="PROTEIN_KINASE_DOM"/>
    <property type="match status" value="1"/>
</dbReference>
<accession>A0ABT1YR80</accession>
<proteinExistence type="predicted"/>
<gene>
    <name evidence="2" type="ORF">NV381_31145</name>
</gene>
<dbReference type="GO" id="GO:0004674">
    <property type="term" value="F:protein serine/threonine kinase activity"/>
    <property type="evidence" value="ECO:0007669"/>
    <property type="project" value="UniProtKB-KW"/>
</dbReference>
<comment type="caution">
    <text evidence="2">The sequence shown here is derived from an EMBL/GenBank/DDBJ whole genome shotgun (WGS) entry which is preliminary data.</text>
</comment>
<evidence type="ECO:0000259" key="1">
    <source>
        <dbReference type="PROSITE" id="PS50011"/>
    </source>
</evidence>
<reference evidence="2 3" key="1">
    <citation type="submission" date="2022-08" db="EMBL/GenBank/DDBJ databases">
        <title>Paenibacillus endoradicis sp. nov., Paenibacillus radicibacter sp. nov and Paenibacillus pararadicis sp. nov., three cold-adapted plant growth-promoting bacteria isolated from root of Larix gmelinii in Great Khingan.</title>
        <authorList>
            <person name="Xue H."/>
        </authorList>
    </citation>
    <scope>NUCLEOTIDE SEQUENCE [LARGE SCALE GENOMIC DNA]</scope>
    <source>
        <strain evidence="2 3">N5-1-1-5</strain>
    </source>
</reference>
<dbReference type="InterPro" id="IPR011009">
    <property type="entry name" value="Kinase-like_dom_sf"/>
</dbReference>
<dbReference type="EMBL" id="JANQBD010000030">
    <property type="protein sequence ID" value="MCR8635671.1"/>
    <property type="molecule type" value="Genomic_DNA"/>
</dbReference>
<dbReference type="Proteomes" id="UP001300012">
    <property type="component" value="Unassembled WGS sequence"/>
</dbReference>